<gene>
    <name evidence="1" type="ORF">NUM_29660</name>
</gene>
<reference evidence="2" key="1">
    <citation type="journal article" date="2021" name="Int. J. Syst. Evol. Microbiol.">
        <title>Actinocatenispora comari sp. nov., an endophytic actinomycete isolated from aerial parts of Comarum salesowianum.</title>
        <authorList>
            <person name="Oyunbileg N."/>
            <person name="Iizaka Y."/>
            <person name="Hamada M."/>
            <person name="Davaapurev B.O."/>
            <person name="Fukumoto A."/>
            <person name="Tsetseg B."/>
            <person name="Kato F."/>
            <person name="Tamura T."/>
            <person name="Batkhuu J."/>
            <person name="Anzai Y."/>
        </authorList>
    </citation>
    <scope>NUCLEOTIDE SEQUENCE [LARGE SCALE GENOMIC DNA]</scope>
    <source>
        <strain evidence="2">NUM-2625</strain>
    </source>
</reference>
<sequence length="155" mass="17596">MGTDQQIRTLAASIDIAAPAERVWRVVADVRRTGEWSPECRRVIPIGGRVRRGTWLLGLNRRGNTRWPTLSRVVRFEPEREISWRVDTNRSQWGYTLRETDAGCELTSTRRTPDGVGAFAGWFTRTFLGGQTSHDEELEAGIRASLERIRSLAEA</sequence>
<protein>
    <submittedName>
        <fullName evidence="1">Polyketide cyclase</fullName>
    </submittedName>
</protein>
<accession>A0A8J4EK11</accession>
<dbReference type="AlphaFoldDB" id="A0A8J4EK11"/>
<proteinExistence type="predicted"/>
<evidence type="ECO:0000313" key="1">
    <source>
        <dbReference type="EMBL" id="GIL27712.1"/>
    </source>
</evidence>
<comment type="caution">
    <text evidence="1">The sequence shown here is derived from an EMBL/GenBank/DDBJ whole genome shotgun (WGS) entry which is preliminary data.</text>
</comment>
<dbReference type="InterPro" id="IPR023393">
    <property type="entry name" value="START-like_dom_sf"/>
</dbReference>
<organism evidence="1 2">
    <name type="scientific">Actinocatenispora comari</name>
    <dbReference type="NCBI Taxonomy" id="2807577"/>
    <lineage>
        <taxon>Bacteria</taxon>
        <taxon>Bacillati</taxon>
        <taxon>Actinomycetota</taxon>
        <taxon>Actinomycetes</taxon>
        <taxon>Micromonosporales</taxon>
        <taxon>Micromonosporaceae</taxon>
        <taxon>Actinocatenispora</taxon>
    </lineage>
</organism>
<dbReference type="InterPro" id="IPR019587">
    <property type="entry name" value="Polyketide_cyclase/dehydratase"/>
</dbReference>
<dbReference type="SUPFAM" id="SSF55961">
    <property type="entry name" value="Bet v1-like"/>
    <property type="match status" value="1"/>
</dbReference>
<evidence type="ECO:0000313" key="2">
    <source>
        <dbReference type="Proteomes" id="UP000614996"/>
    </source>
</evidence>
<dbReference type="CDD" id="cd07812">
    <property type="entry name" value="SRPBCC"/>
    <property type="match status" value="1"/>
</dbReference>
<name>A0A8J4EK11_9ACTN</name>
<dbReference type="RefSeq" id="WP_207125456.1">
    <property type="nucleotide sequence ID" value="NZ_BOPO01000051.1"/>
</dbReference>
<dbReference type="Proteomes" id="UP000614996">
    <property type="component" value="Unassembled WGS sequence"/>
</dbReference>
<dbReference type="Gene3D" id="3.30.530.20">
    <property type="match status" value="1"/>
</dbReference>
<keyword evidence="2" id="KW-1185">Reference proteome</keyword>
<dbReference type="EMBL" id="BOPO01000051">
    <property type="protein sequence ID" value="GIL27712.1"/>
    <property type="molecule type" value="Genomic_DNA"/>
</dbReference>
<dbReference type="Pfam" id="PF10604">
    <property type="entry name" value="Polyketide_cyc2"/>
    <property type="match status" value="1"/>
</dbReference>